<proteinExistence type="predicted"/>
<protein>
    <recommendedName>
        <fullName evidence="4">Tyr recombinase domain-containing protein</fullName>
    </recommendedName>
</protein>
<comment type="caution">
    <text evidence="2">The sequence shown here is derived from an EMBL/GenBank/DDBJ whole genome shotgun (WGS) entry which is preliminary data.</text>
</comment>
<evidence type="ECO:0000313" key="2">
    <source>
        <dbReference type="EMBL" id="GES16255.1"/>
    </source>
</evidence>
<organism evidence="2 3">
    <name type="scientific">Acrocarpospora macrocephala</name>
    <dbReference type="NCBI Taxonomy" id="150177"/>
    <lineage>
        <taxon>Bacteria</taxon>
        <taxon>Bacillati</taxon>
        <taxon>Actinomycetota</taxon>
        <taxon>Actinomycetes</taxon>
        <taxon>Streptosporangiales</taxon>
        <taxon>Streptosporangiaceae</taxon>
        <taxon>Acrocarpospora</taxon>
    </lineage>
</organism>
<dbReference type="SUPFAM" id="SSF56349">
    <property type="entry name" value="DNA breaking-rejoining enzymes"/>
    <property type="match status" value="1"/>
</dbReference>
<dbReference type="GO" id="GO:0003677">
    <property type="term" value="F:DNA binding"/>
    <property type="evidence" value="ECO:0007669"/>
    <property type="project" value="InterPro"/>
</dbReference>
<evidence type="ECO:0008006" key="4">
    <source>
        <dbReference type="Google" id="ProtNLM"/>
    </source>
</evidence>
<evidence type="ECO:0000256" key="1">
    <source>
        <dbReference type="ARBA" id="ARBA00023172"/>
    </source>
</evidence>
<dbReference type="Gene3D" id="1.10.443.10">
    <property type="entry name" value="Intergrase catalytic core"/>
    <property type="match status" value="1"/>
</dbReference>
<dbReference type="InterPro" id="IPR013762">
    <property type="entry name" value="Integrase-like_cat_sf"/>
</dbReference>
<dbReference type="GO" id="GO:0015074">
    <property type="term" value="P:DNA integration"/>
    <property type="evidence" value="ECO:0007669"/>
    <property type="project" value="InterPro"/>
</dbReference>
<dbReference type="AlphaFoldDB" id="A0A5M3X3D4"/>
<dbReference type="InterPro" id="IPR011010">
    <property type="entry name" value="DNA_brk_join_enz"/>
</dbReference>
<dbReference type="RefSeq" id="WP_218041737.1">
    <property type="nucleotide sequence ID" value="NZ_BAAAHL010000053.1"/>
</dbReference>
<evidence type="ECO:0000313" key="3">
    <source>
        <dbReference type="Proteomes" id="UP000331127"/>
    </source>
</evidence>
<reference evidence="2 3" key="1">
    <citation type="submission" date="2019-10" db="EMBL/GenBank/DDBJ databases">
        <title>Whole genome shotgun sequence of Acrocarpospora macrocephala NBRC 16266.</title>
        <authorList>
            <person name="Ichikawa N."/>
            <person name="Kimura A."/>
            <person name="Kitahashi Y."/>
            <person name="Komaki H."/>
            <person name="Oguchi A."/>
        </authorList>
    </citation>
    <scope>NUCLEOTIDE SEQUENCE [LARGE SCALE GENOMIC DNA]</scope>
    <source>
        <strain evidence="2 3">NBRC 16266</strain>
    </source>
</reference>
<dbReference type="GO" id="GO:0006310">
    <property type="term" value="P:DNA recombination"/>
    <property type="evidence" value="ECO:0007669"/>
    <property type="project" value="UniProtKB-KW"/>
</dbReference>
<sequence>MNVIVGDLAVRAGVPNAEAVTAHSLRAGGATVAYAAGVPVSVIAAHGRWAPNSPVVLGYIRAVDRWRDNAMRNVGL</sequence>
<accession>A0A5M3X3D4</accession>
<gene>
    <name evidence="2" type="ORF">Amac_098530</name>
</gene>
<name>A0A5M3X3D4_9ACTN</name>
<keyword evidence="3" id="KW-1185">Reference proteome</keyword>
<dbReference type="EMBL" id="BLAE01000096">
    <property type="protein sequence ID" value="GES16255.1"/>
    <property type="molecule type" value="Genomic_DNA"/>
</dbReference>
<keyword evidence="1" id="KW-0233">DNA recombination</keyword>
<dbReference type="Proteomes" id="UP000331127">
    <property type="component" value="Unassembled WGS sequence"/>
</dbReference>